<gene>
    <name evidence="1" type="ORF">LCGC14_0638160</name>
</gene>
<dbReference type="AlphaFoldDB" id="A0A0F9QZZ1"/>
<sequence>MGVHASGDGAAWDSLENLDVDQPHGLDYRESVHMAKAVRLRLDQEHTTFGDSTAGGIHMPGGVAVLGMELTDDGGDITAVVVGDGTYRARGLVWAWDGSADARLWCSTKAAGNSTTGDWTLLALHPDKQWGGRDVTWAGDHEFGGDVDITGDVSVGGALYVDASADFSGAVNISGTFEVTGNVGITGDLTMSGTLKVATDVSITGDMGIDGTSNFFDEVDFSDVYLRGDITGSALGIVAIFGARTFTDTVAGALVHTSIYKAQCDGFLTVTSATDGNAFTIFAEQTDTSPDVVVAYTESNSNITNGVTVPIRKDDYVQVAQTEGAAAAIMSFVPIGTGGLVKQ</sequence>
<evidence type="ECO:0000313" key="1">
    <source>
        <dbReference type="EMBL" id="KKN49890.1"/>
    </source>
</evidence>
<name>A0A0F9QZZ1_9ZZZZ</name>
<dbReference type="EMBL" id="LAZR01001145">
    <property type="protein sequence ID" value="KKN49890.1"/>
    <property type="molecule type" value="Genomic_DNA"/>
</dbReference>
<reference evidence="1" key="1">
    <citation type="journal article" date="2015" name="Nature">
        <title>Complex archaea that bridge the gap between prokaryotes and eukaryotes.</title>
        <authorList>
            <person name="Spang A."/>
            <person name="Saw J.H."/>
            <person name="Jorgensen S.L."/>
            <person name="Zaremba-Niedzwiedzka K."/>
            <person name="Martijn J."/>
            <person name="Lind A.E."/>
            <person name="van Eijk R."/>
            <person name="Schleper C."/>
            <person name="Guy L."/>
            <person name="Ettema T.J."/>
        </authorList>
    </citation>
    <scope>NUCLEOTIDE SEQUENCE</scope>
</reference>
<organism evidence="1">
    <name type="scientific">marine sediment metagenome</name>
    <dbReference type="NCBI Taxonomy" id="412755"/>
    <lineage>
        <taxon>unclassified sequences</taxon>
        <taxon>metagenomes</taxon>
        <taxon>ecological metagenomes</taxon>
    </lineage>
</organism>
<comment type="caution">
    <text evidence="1">The sequence shown here is derived from an EMBL/GenBank/DDBJ whole genome shotgun (WGS) entry which is preliminary data.</text>
</comment>
<protein>
    <submittedName>
        <fullName evidence="1">Uncharacterized protein</fullName>
    </submittedName>
</protein>
<accession>A0A0F9QZZ1</accession>
<proteinExistence type="predicted"/>